<dbReference type="Pfam" id="PF05598">
    <property type="entry name" value="DUF772"/>
    <property type="match status" value="1"/>
</dbReference>
<gene>
    <name evidence="2" type="ORF">C7C56_016190</name>
</gene>
<reference evidence="2 3" key="1">
    <citation type="submission" date="2018-04" db="EMBL/GenBank/DDBJ databases">
        <title>Massilia violaceinigra sp. nov., a novel purple-pigmented bacterium isolated from Tianshan glacier, Xinjiang, China.</title>
        <authorList>
            <person name="Wang H."/>
        </authorList>
    </citation>
    <scope>NUCLEOTIDE SEQUENCE [LARGE SCALE GENOMIC DNA]</scope>
    <source>
        <strain evidence="2 3">B448-2</strain>
    </source>
</reference>
<comment type="caution">
    <text evidence="2">The sequence shown here is derived from an EMBL/GenBank/DDBJ whole genome shotgun (WGS) entry which is preliminary data.</text>
</comment>
<dbReference type="Proteomes" id="UP000241421">
    <property type="component" value="Unassembled WGS sequence"/>
</dbReference>
<protein>
    <recommendedName>
        <fullName evidence="1">Transposase InsH N-terminal domain-containing protein</fullName>
    </recommendedName>
</protein>
<dbReference type="RefSeq" id="WP_106758408.1">
    <property type="nucleotide sequence ID" value="NZ_PXWF02000244.1"/>
</dbReference>
<evidence type="ECO:0000313" key="2">
    <source>
        <dbReference type="EMBL" id="PWF46630.1"/>
    </source>
</evidence>
<keyword evidence="3" id="KW-1185">Reference proteome</keyword>
<evidence type="ECO:0000259" key="1">
    <source>
        <dbReference type="Pfam" id="PF05598"/>
    </source>
</evidence>
<evidence type="ECO:0000313" key="3">
    <source>
        <dbReference type="Proteomes" id="UP000241421"/>
    </source>
</evidence>
<proteinExistence type="predicted"/>
<feature type="domain" description="Transposase InsH N-terminal" evidence="1">
    <location>
        <begin position="5"/>
        <end position="48"/>
    </location>
</feature>
<sequence length="53" mass="6524">MPTRQLFDLSDKQMEFRWINRLSFHRFDGLHTSRQIPDRTTIRTFNERLMRAG</sequence>
<dbReference type="EMBL" id="PXWF02000244">
    <property type="protein sequence ID" value="PWF46630.1"/>
    <property type="molecule type" value="Genomic_DNA"/>
</dbReference>
<organism evidence="2 3">
    <name type="scientific">Massilia glaciei</name>
    <dbReference type="NCBI Taxonomy" id="1524097"/>
    <lineage>
        <taxon>Bacteria</taxon>
        <taxon>Pseudomonadati</taxon>
        <taxon>Pseudomonadota</taxon>
        <taxon>Betaproteobacteria</taxon>
        <taxon>Burkholderiales</taxon>
        <taxon>Oxalobacteraceae</taxon>
        <taxon>Telluria group</taxon>
        <taxon>Massilia</taxon>
    </lineage>
</organism>
<dbReference type="AlphaFoldDB" id="A0A2U2HIP9"/>
<accession>A0A2U2HIP9</accession>
<dbReference type="InterPro" id="IPR008490">
    <property type="entry name" value="Transposase_InsH_N"/>
</dbReference>
<name>A0A2U2HIP9_9BURK</name>